<reference evidence="1" key="1">
    <citation type="submission" date="2015-10" db="EMBL/GenBank/DDBJ databases">
        <title>EvidentialGene: Evidence-directed Construction of Complete mRNA Transcriptomes without Genomes.</title>
        <authorList>
            <person name="Gilbert D.G."/>
        </authorList>
    </citation>
    <scope>NUCLEOTIDE SEQUENCE</scope>
</reference>
<dbReference type="EMBL" id="GDIQ01077016">
    <property type="protein sequence ID" value="JAN17721.1"/>
    <property type="molecule type" value="Transcribed_RNA"/>
</dbReference>
<name>A0A0P6DHR7_9CRUS</name>
<evidence type="ECO:0000313" key="1">
    <source>
        <dbReference type="EMBL" id="JAN17721.1"/>
    </source>
</evidence>
<dbReference type="AlphaFoldDB" id="A0A0P6DHR7"/>
<sequence>MDNAAQIVISIKRKTSGLQAHHATSFGKQIYPLSGIRWSTPDLRQTNNYIKAHVSREDLESVHWHQISHQ</sequence>
<organism evidence="1">
    <name type="scientific">Daphnia magna</name>
    <dbReference type="NCBI Taxonomy" id="35525"/>
    <lineage>
        <taxon>Eukaryota</taxon>
        <taxon>Metazoa</taxon>
        <taxon>Ecdysozoa</taxon>
        <taxon>Arthropoda</taxon>
        <taxon>Crustacea</taxon>
        <taxon>Branchiopoda</taxon>
        <taxon>Diplostraca</taxon>
        <taxon>Cladocera</taxon>
        <taxon>Anomopoda</taxon>
        <taxon>Daphniidae</taxon>
        <taxon>Daphnia</taxon>
    </lineage>
</organism>
<protein>
    <submittedName>
        <fullName evidence="1">Uncharacterized protein</fullName>
    </submittedName>
</protein>
<accession>A0A0P6DHR7</accession>
<proteinExistence type="predicted"/>